<keyword evidence="4" id="KW-1185">Reference proteome</keyword>
<organism evidence="3 4">
    <name type="scientific">Actinomycetospora cinnamomea</name>
    <dbReference type="NCBI Taxonomy" id="663609"/>
    <lineage>
        <taxon>Bacteria</taxon>
        <taxon>Bacillati</taxon>
        <taxon>Actinomycetota</taxon>
        <taxon>Actinomycetes</taxon>
        <taxon>Pseudonocardiales</taxon>
        <taxon>Pseudonocardiaceae</taxon>
        <taxon>Actinomycetospora</taxon>
    </lineage>
</organism>
<protein>
    <submittedName>
        <fullName evidence="3">Malate dehydrogenase (NAD)</fullName>
    </submittedName>
</protein>
<dbReference type="AlphaFoldDB" id="A0A2U1EBZ2"/>
<reference evidence="3 4" key="1">
    <citation type="submission" date="2018-04" db="EMBL/GenBank/DDBJ databases">
        <title>Genomic Encyclopedia of Type Strains, Phase IV (KMG-IV): sequencing the most valuable type-strain genomes for metagenomic binning, comparative biology and taxonomic classification.</title>
        <authorList>
            <person name="Goeker M."/>
        </authorList>
    </citation>
    <scope>NUCLEOTIDE SEQUENCE [LARGE SCALE GENOMIC DNA]</scope>
    <source>
        <strain evidence="3 4">DSM 45771</strain>
    </source>
</reference>
<dbReference type="RefSeq" id="WP_116711066.1">
    <property type="nucleotide sequence ID" value="NZ_QEKW01000024.1"/>
</dbReference>
<dbReference type="SUPFAM" id="SSF89733">
    <property type="entry name" value="L-sulfolactate dehydrogenase-like"/>
    <property type="match status" value="1"/>
</dbReference>
<dbReference type="Pfam" id="PF02615">
    <property type="entry name" value="Ldh_2"/>
    <property type="match status" value="1"/>
</dbReference>
<dbReference type="InterPro" id="IPR003767">
    <property type="entry name" value="Malate/L-lactate_DH-like"/>
</dbReference>
<evidence type="ECO:0000313" key="3">
    <source>
        <dbReference type="EMBL" id="PVY97483.1"/>
    </source>
</evidence>
<dbReference type="InterPro" id="IPR043143">
    <property type="entry name" value="Mal/L-sulf/L-lact_DH-like_NADP"/>
</dbReference>
<dbReference type="InterPro" id="IPR036111">
    <property type="entry name" value="Mal/L-sulfo/L-lacto_DH-like_sf"/>
</dbReference>
<dbReference type="PANTHER" id="PTHR11091:SF0">
    <property type="entry name" value="MALATE DEHYDROGENASE"/>
    <property type="match status" value="1"/>
</dbReference>
<comment type="similarity">
    <text evidence="1">Belongs to the LDH2/MDH2 oxidoreductase family.</text>
</comment>
<evidence type="ECO:0000256" key="1">
    <source>
        <dbReference type="ARBA" id="ARBA00006056"/>
    </source>
</evidence>
<dbReference type="Gene3D" id="1.10.1530.10">
    <property type="match status" value="1"/>
</dbReference>
<dbReference type="Gene3D" id="3.30.1370.60">
    <property type="entry name" value="Hypothetical oxidoreductase yiak, domain 2"/>
    <property type="match status" value="1"/>
</dbReference>
<dbReference type="Proteomes" id="UP000245639">
    <property type="component" value="Unassembled WGS sequence"/>
</dbReference>
<comment type="caution">
    <text evidence="3">The sequence shown here is derived from an EMBL/GenBank/DDBJ whole genome shotgun (WGS) entry which is preliminary data.</text>
</comment>
<sequence length="363" mass="37824">MAHDPHGPDRTVAPGELQRCLQRVFERLGLDGEDAGPLAGLLLDSELRGHRDHGVAAVGILGDFYRGGSLNPRPQVRVVRETRGALLLHGDRGCGPGAPARAMQWCIDRAREGGGVAAAALDAWQLLVAGPSVRRAAEAGVVGFACTNFAPLVAPPGGRSAVFGTNPLAYGLPTRRHPPVVLDMSTSTSSMQKVRLAAEGGSTVPEGIVLDADGEAAVDPQALFAGGSLAPLGSPLVPHKGFGLALLVDALTGVLSGGRFAREVERGPAACFFAALDPEWFLPGGEFAARMDEQIDQVKATPVRAGCSEIVVPGEGGERLRQQRIAQDSIPISDASWRLLAARCEELDVALPGFRSDGPTVPS</sequence>
<dbReference type="InterPro" id="IPR043144">
    <property type="entry name" value="Mal/L-sulf/L-lact_DH-like_ah"/>
</dbReference>
<gene>
    <name evidence="3" type="ORF">C8D89_12420</name>
</gene>
<dbReference type="PANTHER" id="PTHR11091">
    <property type="entry name" value="OXIDOREDUCTASE-RELATED"/>
    <property type="match status" value="1"/>
</dbReference>
<name>A0A2U1EBZ2_9PSEU</name>
<dbReference type="EMBL" id="QEKW01000024">
    <property type="protein sequence ID" value="PVY97483.1"/>
    <property type="molecule type" value="Genomic_DNA"/>
</dbReference>
<dbReference type="OrthoDB" id="924592at2"/>
<evidence type="ECO:0000313" key="4">
    <source>
        <dbReference type="Proteomes" id="UP000245639"/>
    </source>
</evidence>
<dbReference type="GO" id="GO:0016491">
    <property type="term" value="F:oxidoreductase activity"/>
    <property type="evidence" value="ECO:0007669"/>
    <property type="project" value="UniProtKB-KW"/>
</dbReference>
<accession>A0A2U1EBZ2</accession>
<proteinExistence type="inferred from homology"/>
<evidence type="ECO:0000256" key="2">
    <source>
        <dbReference type="ARBA" id="ARBA00023002"/>
    </source>
</evidence>
<keyword evidence="2" id="KW-0560">Oxidoreductase</keyword>